<protein>
    <submittedName>
        <fullName evidence="2">Uncharacterized protein</fullName>
    </submittedName>
</protein>
<dbReference type="AlphaFoldDB" id="A0AAE1FXA1"/>
<evidence type="ECO:0000256" key="1">
    <source>
        <dbReference type="SAM" id="Coils"/>
    </source>
</evidence>
<evidence type="ECO:0000313" key="3">
    <source>
        <dbReference type="Proteomes" id="UP001286313"/>
    </source>
</evidence>
<keyword evidence="1" id="KW-0175">Coiled coil</keyword>
<accession>A0AAE1FXA1</accession>
<feature type="coiled-coil region" evidence="1">
    <location>
        <begin position="30"/>
        <end position="57"/>
    </location>
</feature>
<comment type="caution">
    <text evidence="2">The sequence shown here is derived from an EMBL/GenBank/DDBJ whole genome shotgun (WGS) entry which is preliminary data.</text>
</comment>
<dbReference type="EMBL" id="JAWQEG010001103">
    <property type="protein sequence ID" value="KAK3882357.1"/>
    <property type="molecule type" value="Genomic_DNA"/>
</dbReference>
<dbReference type="Proteomes" id="UP001286313">
    <property type="component" value="Unassembled WGS sequence"/>
</dbReference>
<keyword evidence="3" id="KW-1185">Reference proteome</keyword>
<evidence type="ECO:0000313" key="2">
    <source>
        <dbReference type="EMBL" id="KAK3882357.1"/>
    </source>
</evidence>
<name>A0AAE1FXA1_PETCI</name>
<gene>
    <name evidence="2" type="ORF">Pcinc_013264</name>
</gene>
<organism evidence="2 3">
    <name type="scientific">Petrolisthes cinctipes</name>
    <name type="common">Flat porcelain crab</name>
    <dbReference type="NCBI Taxonomy" id="88211"/>
    <lineage>
        <taxon>Eukaryota</taxon>
        <taxon>Metazoa</taxon>
        <taxon>Ecdysozoa</taxon>
        <taxon>Arthropoda</taxon>
        <taxon>Crustacea</taxon>
        <taxon>Multicrustacea</taxon>
        <taxon>Malacostraca</taxon>
        <taxon>Eumalacostraca</taxon>
        <taxon>Eucarida</taxon>
        <taxon>Decapoda</taxon>
        <taxon>Pleocyemata</taxon>
        <taxon>Anomura</taxon>
        <taxon>Galatheoidea</taxon>
        <taxon>Porcellanidae</taxon>
        <taxon>Petrolisthes</taxon>
    </lineage>
</organism>
<sequence>MKEELRRIQVERSQEKEEMQKKFEIMECEKVSVLAKDKELEAEIAAKEEEVAEGKKAISNSTNQITDM</sequence>
<proteinExistence type="predicted"/>
<reference evidence="2" key="1">
    <citation type="submission" date="2023-10" db="EMBL/GenBank/DDBJ databases">
        <title>Genome assemblies of two species of porcelain crab, Petrolisthes cinctipes and Petrolisthes manimaculis (Anomura: Porcellanidae).</title>
        <authorList>
            <person name="Angst P."/>
        </authorList>
    </citation>
    <scope>NUCLEOTIDE SEQUENCE</scope>
    <source>
        <strain evidence="2">PB745_01</strain>
        <tissue evidence="2">Gill</tissue>
    </source>
</reference>